<dbReference type="Gene3D" id="1.10.10.10">
    <property type="entry name" value="Winged helix-like DNA-binding domain superfamily/Winged helix DNA-binding domain"/>
    <property type="match status" value="1"/>
</dbReference>
<dbReference type="InterPro" id="IPR019888">
    <property type="entry name" value="Tscrpt_reg_AsnC-like"/>
</dbReference>
<keyword evidence="3" id="KW-0804">Transcription</keyword>
<dbReference type="Pfam" id="PF13412">
    <property type="entry name" value="HTH_24"/>
    <property type="match status" value="1"/>
</dbReference>
<dbReference type="Pfam" id="PF01037">
    <property type="entry name" value="AsnC_trans_reg"/>
    <property type="match status" value="1"/>
</dbReference>
<dbReference type="SUPFAM" id="SSF46785">
    <property type="entry name" value="Winged helix' DNA-binding domain"/>
    <property type="match status" value="1"/>
</dbReference>
<evidence type="ECO:0000259" key="4">
    <source>
        <dbReference type="PROSITE" id="PS50956"/>
    </source>
</evidence>
<organism evidence="5 6">
    <name type="scientific">Herbaspirillum hiltneri N3</name>
    <dbReference type="NCBI Taxonomy" id="1262470"/>
    <lineage>
        <taxon>Bacteria</taxon>
        <taxon>Pseudomonadati</taxon>
        <taxon>Pseudomonadota</taxon>
        <taxon>Betaproteobacteria</taxon>
        <taxon>Burkholderiales</taxon>
        <taxon>Oxalobacteraceae</taxon>
        <taxon>Herbaspirillum</taxon>
    </lineage>
</organism>
<dbReference type="PANTHER" id="PTHR30154:SF34">
    <property type="entry name" value="TRANSCRIPTIONAL REGULATOR AZLB"/>
    <property type="match status" value="1"/>
</dbReference>
<dbReference type="PRINTS" id="PR00033">
    <property type="entry name" value="HTHASNC"/>
</dbReference>
<evidence type="ECO:0000313" key="5">
    <source>
        <dbReference type="EMBL" id="AKZ63689.1"/>
    </source>
</evidence>
<dbReference type="InterPro" id="IPR000485">
    <property type="entry name" value="AsnC-type_HTH_dom"/>
</dbReference>
<dbReference type="SMART" id="SM00344">
    <property type="entry name" value="HTH_ASNC"/>
    <property type="match status" value="1"/>
</dbReference>
<dbReference type="PANTHER" id="PTHR30154">
    <property type="entry name" value="LEUCINE-RESPONSIVE REGULATORY PROTEIN"/>
    <property type="match status" value="1"/>
</dbReference>
<dbReference type="CDD" id="cd00090">
    <property type="entry name" value="HTH_ARSR"/>
    <property type="match status" value="1"/>
</dbReference>
<protein>
    <submittedName>
        <fullName evidence="5">AsnC family transcriptional regulator</fullName>
    </submittedName>
</protein>
<dbReference type="SUPFAM" id="SSF54909">
    <property type="entry name" value="Dimeric alpha+beta barrel"/>
    <property type="match status" value="1"/>
</dbReference>
<feature type="domain" description="HTH asnC-type" evidence="4">
    <location>
        <begin position="1"/>
        <end position="62"/>
    </location>
</feature>
<evidence type="ECO:0000256" key="3">
    <source>
        <dbReference type="ARBA" id="ARBA00023163"/>
    </source>
</evidence>
<dbReference type="InterPro" id="IPR019887">
    <property type="entry name" value="Tscrpt_reg_AsnC/Lrp_C"/>
</dbReference>
<gene>
    <name evidence="5" type="ORF">F506_14350</name>
</gene>
<evidence type="ECO:0000256" key="1">
    <source>
        <dbReference type="ARBA" id="ARBA00023015"/>
    </source>
</evidence>
<dbReference type="InterPro" id="IPR036388">
    <property type="entry name" value="WH-like_DNA-bd_sf"/>
</dbReference>
<dbReference type="EMBL" id="CP011409">
    <property type="protein sequence ID" value="AKZ63689.1"/>
    <property type="molecule type" value="Genomic_DNA"/>
</dbReference>
<proteinExistence type="predicted"/>
<dbReference type="InterPro" id="IPR011991">
    <property type="entry name" value="ArsR-like_HTH"/>
</dbReference>
<evidence type="ECO:0000313" key="6">
    <source>
        <dbReference type="Proteomes" id="UP000063429"/>
    </source>
</evidence>
<dbReference type="Proteomes" id="UP000063429">
    <property type="component" value="Chromosome"/>
</dbReference>
<evidence type="ECO:0000256" key="2">
    <source>
        <dbReference type="ARBA" id="ARBA00023125"/>
    </source>
</evidence>
<dbReference type="InterPro" id="IPR036390">
    <property type="entry name" value="WH_DNA-bd_sf"/>
</dbReference>
<dbReference type="PROSITE" id="PS50956">
    <property type="entry name" value="HTH_ASNC_2"/>
    <property type="match status" value="1"/>
</dbReference>
<sequence>MDKLDVKILELLQQDGRMSNVDISENIHLSPPQCLRRVRVLEEQGVIRRYAALVAPSAVGLDVTAFVALSLDRAQFKQVREVESVIRAFPEIVECYTISGDFDYLLKVVSHDLKSLSHFLTDRLMQVPGVAGLRSMICLEEVKPLSGLPIKLDHH</sequence>
<keyword evidence="6" id="KW-1185">Reference proteome</keyword>
<keyword evidence="1" id="KW-0805">Transcription regulation</keyword>
<name>A0ABN4I0S7_9BURK</name>
<dbReference type="RefSeq" id="WP_053198483.1">
    <property type="nucleotide sequence ID" value="NZ_CP011409.1"/>
</dbReference>
<reference evidence="6" key="1">
    <citation type="journal article" date="2015" name="Genome Announc.">
        <title>Complete Genome Sequence of Herbaspirillum hiltneri N3 (DSM 17495), Isolated from Surface-Sterilized Wheat Roots.</title>
        <authorList>
            <person name="Guizelini D."/>
            <person name="Saizaki P.M."/>
            <person name="Coimbra N.A."/>
            <person name="Weiss V.A."/>
            <person name="Faoro H."/>
            <person name="Sfeir M.Z."/>
            <person name="Baura V.A."/>
            <person name="Monteiro R.A."/>
            <person name="Chubatsu L.S."/>
            <person name="Souza E.M."/>
            <person name="Cruz L.M."/>
            <person name="Pedrosa F.O."/>
            <person name="Raittz R.T."/>
            <person name="Marchaukoski J.N."/>
            <person name="Steffens M.B."/>
        </authorList>
    </citation>
    <scope>NUCLEOTIDE SEQUENCE [LARGE SCALE GENOMIC DNA]</scope>
    <source>
        <strain evidence="6">N3</strain>
    </source>
</reference>
<accession>A0ABN4I0S7</accession>
<dbReference type="InterPro" id="IPR011008">
    <property type="entry name" value="Dimeric_a/b-barrel"/>
</dbReference>
<keyword evidence="2" id="KW-0238">DNA-binding</keyword>
<dbReference type="Gene3D" id="3.30.70.920">
    <property type="match status" value="1"/>
</dbReference>